<feature type="transmembrane region" description="Helical" evidence="1">
    <location>
        <begin position="190"/>
        <end position="212"/>
    </location>
</feature>
<feature type="transmembrane region" description="Helical" evidence="1">
    <location>
        <begin position="94"/>
        <end position="116"/>
    </location>
</feature>
<evidence type="ECO:0000256" key="1">
    <source>
        <dbReference type="SAM" id="Phobius"/>
    </source>
</evidence>
<reference evidence="2 3" key="1">
    <citation type="submission" date="2020-04" db="EMBL/GenBank/DDBJ databases">
        <authorList>
            <person name="De Canck E."/>
        </authorList>
    </citation>
    <scope>NUCLEOTIDE SEQUENCE [LARGE SCALE GENOMIC DNA]</scope>
    <source>
        <strain evidence="2 3">LMG 6000</strain>
    </source>
</reference>
<dbReference type="EMBL" id="CADILH010000006">
    <property type="protein sequence ID" value="CAB3934830.1"/>
    <property type="molecule type" value="Genomic_DNA"/>
</dbReference>
<feature type="transmembrane region" description="Helical" evidence="1">
    <location>
        <begin position="54"/>
        <end position="73"/>
    </location>
</feature>
<feature type="transmembrane region" description="Helical" evidence="1">
    <location>
        <begin position="300"/>
        <end position="322"/>
    </location>
</feature>
<accession>A0A6S7F4I7</accession>
<evidence type="ECO:0000313" key="3">
    <source>
        <dbReference type="Proteomes" id="UP000494183"/>
    </source>
</evidence>
<sequence length="333" mass="35352">MMTAAPSSALPARRLALIAVLIQLTYTLLAHGYAWFGLPQSAAMREALSTPQFLAQFAATTVATLAVVGLVVWSTMHRWLARHATQAVDEPRKLYGTFISLLLLFTLTSSAGIAILQSRLMEWLLANRDALDGWFGQSFIGKMIALNVLIKLLTILTDIIGAWAVVRIAAWTVRPAGPAGGPEYGRSHAAWIAGLVVLIWQLNASTLVGGYLHAQSPEAGGLAYALGYLVMPAAVLALCARACLKILPPDTGRAGPGRAAIHGTLAFWIAQGLGIGLGYLSIKAMTWSQLVRVAQSQMTVAVLLLAYGALLVVGCWAGKLALYRGANAPSRQA</sequence>
<feature type="transmembrane region" description="Helical" evidence="1">
    <location>
        <begin position="224"/>
        <end position="247"/>
    </location>
</feature>
<keyword evidence="1" id="KW-1133">Transmembrane helix</keyword>
<feature type="transmembrane region" description="Helical" evidence="1">
    <location>
        <begin position="144"/>
        <end position="169"/>
    </location>
</feature>
<keyword evidence="1" id="KW-0812">Transmembrane</keyword>
<name>A0A6S7F4I7_9BURK</name>
<keyword evidence="1" id="KW-0472">Membrane</keyword>
<dbReference type="AlphaFoldDB" id="A0A6S7F4I7"/>
<gene>
    <name evidence="2" type="ORF">LMG6000_04067</name>
</gene>
<feature type="transmembrane region" description="Helical" evidence="1">
    <location>
        <begin position="259"/>
        <end position="280"/>
    </location>
</feature>
<dbReference type="Proteomes" id="UP000494183">
    <property type="component" value="Unassembled WGS sequence"/>
</dbReference>
<keyword evidence="3" id="KW-1185">Reference proteome</keyword>
<dbReference type="RefSeq" id="WP_175201252.1">
    <property type="nucleotide sequence ID" value="NZ_CADILH010000006.1"/>
</dbReference>
<proteinExistence type="predicted"/>
<evidence type="ECO:0000313" key="2">
    <source>
        <dbReference type="EMBL" id="CAB3934830.1"/>
    </source>
</evidence>
<protein>
    <submittedName>
        <fullName evidence="2">Uncharacterized protein</fullName>
    </submittedName>
</protein>
<organism evidence="2 3">
    <name type="scientific">Achromobacter insolitus</name>
    <dbReference type="NCBI Taxonomy" id="217204"/>
    <lineage>
        <taxon>Bacteria</taxon>
        <taxon>Pseudomonadati</taxon>
        <taxon>Pseudomonadota</taxon>
        <taxon>Betaproteobacteria</taxon>
        <taxon>Burkholderiales</taxon>
        <taxon>Alcaligenaceae</taxon>
        <taxon>Achromobacter</taxon>
    </lineage>
</organism>